<dbReference type="GO" id="GO:0003677">
    <property type="term" value="F:DNA binding"/>
    <property type="evidence" value="ECO:0007669"/>
    <property type="project" value="UniProtKB-KW"/>
</dbReference>
<keyword evidence="1" id="KW-0805">Transcription regulation</keyword>
<dbReference type="SMART" id="SM00345">
    <property type="entry name" value="HTH_GNTR"/>
    <property type="match status" value="1"/>
</dbReference>
<dbReference type="InterPro" id="IPR036388">
    <property type="entry name" value="WH-like_DNA-bd_sf"/>
</dbReference>
<dbReference type="PANTHER" id="PTHR43537:SF53">
    <property type="entry name" value="HTH-TYPE TRANSCRIPTIONAL REPRESSOR NANR"/>
    <property type="match status" value="1"/>
</dbReference>
<dbReference type="PANTHER" id="PTHR43537">
    <property type="entry name" value="TRANSCRIPTIONAL REGULATOR, GNTR FAMILY"/>
    <property type="match status" value="1"/>
</dbReference>
<dbReference type="InterPro" id="IPR008920">
    <property type="entry name" value="TF_FadR/GntR_C"/>
</dbReference>
<dbReference type="GO" id="GO:0003700">
    <property type="term" value="F:DNA-binding transcription factor activity"/>
    <property type="evidence" value="ECO:0007669"/>
    <property type="project" value="InterPro"/>
</dbReference>
<dbReference type="InterPro" id="IPR011711">
    <property type="entry name" value="GntR_C"/>
</dbReference>
<name>A0A4R2L6Y1_9GAMM</name>
<dbReference type="InterPro" id="IPR000524">
    <property type="entry name" value="Tscrpt_reg_HTH_GntR"/>
</dbReference>
<evidence type="ECO:0000259" key="4">
    <source>
        <dbReference type="PROSITE" id="PS50949"/>
    </source>
</evidence>
<evidence type="ECO:0000313" key="6">
    <source>
        <dbReference type="Proteomes" id="UP000295765"/>
    </source>
</evidence>
<keyword evidence="3" id="KW-0804">Transcription</keyword>
<evidence type="ECO:0000256" key="3">
    <source>
        <dbReference type="ARBA" id="ARBA00023163"/>
    </source>
</evidence>
<dbReference type="OrthoDB" id="5243844at2"/>
<organism evidence="5 6">
    <name type="scientific">Plasticicumulans lactativorans</name>
    <dbReference type="NCBI Taxonomy" id="1133106"/>
    <lineage>
        <taxon>Bacteria</taxon>
        <taxon>Pseudomonadati</taxon>
        <taxon>Pseudomonadota</taxon>
        <taxon>Gammaproteobacteria</taxon>
        <taxon>Candidatus Competibacteraceae</taxon>
        <taxon>Plasticicumulans</taxon>
    </lineage>
</organism>
<proteinExistence type="predicted"/>
<dbReference type="SUPFAM" id="SSF46785">
    <property type="entry name" value="Winged helix' DNA-binding domain"/>
    <property type="match status" value="1"/>
</dbReference>
<sequence length="255" mass="27422">MSENRSGRRGRGKAHSPIEVVEADTLAADAAGAARPGDQVMYEAVLAAVMESRLRPGMRLTEAACCEIFDLGRLAVRKALLRLAHEKLVDLRPNRGAVVASPTPAETREIYFARRMVETALMPLAVAAATPAVCAELRAIAHEEAAAVEQGERSAALMLSGRFHMRVAELAGNGVMTEILAGLLSRTRLIVALYGPPEGSPGVPERHLALVDAMEAGDVAGAVALMERHIILVEQALRFDVPARETDLFDIFTRR</sequence>
<accession>A0A4R2L6Y1</accession>
<keyword evidence="2" id="KW-0238">DNA-binding</keyword>
<dbReference type="Gene3D" id="1.20.120.530">
    <property type="entry name" value="GntR ligand-binding domain-like"/>
    <property type="match status" value="1"/>
</dbReference>
<reference evidence="5 6" key="1">
    <citation type="submission" date="2019-03" db="EMBL/GenBank/DDBJ databases">
        <title>Genomic Encyclopedia of Type Strains, Phase IV (KMG-IV): sequencing the most valuable type-strain genomes for metagenomic binning, comparative biology and taxonomic classification.</title>
        <authorList>
            <person name="Goeker M."/>
        </authorList>
    </citation>
    <scope>NUCLEOTIDE SEQUENCE [LARGE SCALE GENOMIC DNA]</scope>
    <source>
        <strain evidence="5 6">DSM 25287</strain>
    </source>
</reference>
<dbReference type="AlphaFoldDB" id="A0A4R2L6Y1"/>
<dbReference type="Pfam" id="PF00392">
    <property type="entry name" value="GntR"/>
    <property type="match status" value="1"/>
</dbReference>
<evidence type="ECO:0000313" key="5">
    <source>
        <dbReference type="EMBL" id="TCO79746.1"/>
    </source>
</evidence>
<gene>
    <name evidence="5" type="ORF">EV699_11755</name>
</gene>
<dbReference type="PROSITE" id="PS50949">
    <property type="entry name" value="HTH_GNTR"/>
    <property type="match status" value="1"/>
</dbReference>
<dbReference type="Proteomes" id="UP000295765">
    <property type="component" value="Unassembled WGS sequence"/>
</dbReference>
<dbReference type="Gene3D" id="1.10.10.10">
    <property type="entry name" value="Winged helix-like DNA-binding domain superfamily/Winged helix DNA-binding domain"/>
    <property type="match status" value="1"/>
</dbReference>
<evidence type="ECO:0000256" key="2">
    <source>
        <dbReference type="ARBA" id="ARBA00023125"/>
    </source>
</evidence>
<dbReference type="SMART" id="SM00895">
    <property type="entry name" value="FCD"/>
    <property type="match status" value="1"/>
</dbReference>
<comment type="caution">
    <text evidence="5">The sequence shown here is derived from an EMBL/GenBank/DDBJ whole genome shotgun (WGS) entry which is preliminary data.</text>
</comment>
<feature type="domain" description="HTH gntR-type" evidence="4">
    <location>
        <begin position="35"/>
        <end position="102"/>
    </location>
</feature>
<dbReference type="InterPro" id="IPR036390">
    <property type="entry name" value="WH_DNA-bd_sf"/>
</dbReference>
<dbReference type="EMBL" id="SLWY01000017">
    <property type="protein sequence ID" value="TCO79746.1"/>
    <property type="molecule type" value="Genomic_DNA"/>
</dbReference>
<keyword evidence="6" id="KW-1185">Reference proteome</keyword>
<dbReference type="SUPFAM" id="SSF48008">
    <property type="entry name" value="GntR ligand-binding domain-like"/>
    <property type="match status" value="1"/>
</dbReference>
<dbReference type="Pfam" id="PF07729">
    <property type="entry name" value="FCD"/>
    <property type="match status" value="1"/>
</dbReference>
<protein>
    <submittedName>
        <fullName evidence="5">GntR family transcriptional regulator</fullName>
    </submittedName>
</protein>
<dbReference type="RefSeq" id="WP_132544395.1">
    <property type="nucleotide sequence ID" value="NZ_SLWY01000017.1"/>
</dbReference>
<evidence type="ECO:0000256" key="1">
    <source>
        <dbReference type="ARBA" id="ARBA00023015"/>
    </source>
</evidence>